<evidence type="ECO:0000259" key="16">
    <source>
        <dbReference type="PROSITE" id="PS50112"/>
    </source>
</evidence>
<dbReference type="SUPFAM" id="SSF55781">
    <property type="entry name" value="GAF domain-like"/>
    <property type="match status" value="2"/>
</dbReference>
<dbReference type="SUPFAM" id="SSF55874">
    <property type="entry name" value="ATPase domain of HSP90 chaperone/DNA topoisomerase II/histidine kinase"/>
    <property type="match status" value="1"/>
</dbReference>
<dbReference type="Gene3D" id="3.30.565.10">
    <property type="entry name" value="Histidine kinase-like ATPase, C-terminal domain"/>
    <property type="match status" value="1"/>
</dbReference>
<sequence>MTHLLNVLLTGLQAPILQTTPIIVKEFHFEKWFVVLAVLFLVLYITYAVFNYKSKKNSFINTYSEFAPKEELYNMLLLMLGIALPLSEVVVEIFYVRPTSLLVVKFVIGILLLSFYFINTRTQWLQKYYVPVFISIYVIDFTLNIYSLVALPYDYMLFCSLIINFFLSYYILKNMVQYWTFVVIYFLFLISLYQQEALPPKDVIILISCSLLIIGVHASIHLATVTTKSKFLFANEILTKGNILTIATNKKGELSYCSEQIRDFLGYEPEEVMGMRFWILTEDPDFVGEAYHDDFIDNRVHIRRLKAKNGEYKYIQWKDKKFSDDLIIGIGQDVTEQMNIQNQYQNLIENANDIIYEINTEGKFTFINKHGVALTGYTQEEFLKTPFFNLVRKDHQRRIREFYKRTEMEFNEFPTLVVPVTAKNGETLWLSQNVTIKRNEVGKISGYTVIARDVTLQRQLEIENVRKEKKLKRYNEAIKNLTLKHQPNGDNFTEFLEAVLKIIAKKVDVNRVGFWRYLEDRIHCESSFIKNKDEFKSGFVVEKKDYPHYFNAIESELQIVASNVLDNPFTTEFTSSYFNEFATKSMLDTPIYINGLLYGVLCIESDTKIKEWDNEDILFARSISDYLAAAIETHQRLEAEGKLEYKNQILTEITKFTNRFIAIKNKQELFNEVLLSLGNVIGVDRMSYFEFDYEKMTFSQRNRWHKEQKNIIELNPNLQNLRYNDFEEIFQVLQQDKVYSGLVKDIKSSVSRDFLTAIHCTSILILPITVNNQLEGFIILDEMYVERNWQPEEISILNTLARIVSSTLERNINESTIRENEERFRLLANNIPGTVYLCSIDDDYSYIYLNDEIQKLTGVKKENFKNHKNSFGAIIHPDDRERVFDTYKKAISSKKKIHTTYRVLNTENTIKWVEEFGDIIRNEDSQYIEGILIDITRQKEAEEAIKAKEYAEAASKAKSEFLANMSHEIRTPLNGIIGFTDLLKSTNLEQIQRSYMNTINESAQSLLDIVNDILDFSKIESGKLELDIRRYDLKEILSQVVELVKYDTNRKNLQLELTINKEVPKYVWTDIIRLKQILINLLGNAVKFTEKGKINLSVTNLEFIGDTQCRLRFMVKDTGIGISKEYQEQIFNAFSQGDNSTTRKFGGTGLGLSISNQLLGLMQSRLKVNSEVNKGSEFYFDVVVKANNTKTIEEINSIEVAVTETEKPNYGHENFKVLIVEDNKINMLLAKTLVKQIIPHGTIYEANNGEEGVIKYNVLQPDIVLMDVQMPVMNGYEATQEIRKSDKGKHVPIIALTAGTVVGEKEKCLEMGMDDYASKPIIKEVLENLIAKWLKN</sequence>
<reference evidence="19" key="1">
    <citation type="submission" date="2019-01" db="EMBL/GenBank/DDBJ databases">
        <title>Cytophagaceae bacterium strain CAR-16.</title>
        <authorList>
            <person name="Chen W.-M."/>
        </authorList>
    </citation>
    <scope>NUCLEOTIDE SEQUENCE [LARGE SCALE GENOMIC DNA]</scope>
    <source>
        <strain evidence="19">WWJ-16</strain>
    </source>
</reference>
<feature type="domain" description="PAS" evidence="16">
    <location>
        <begin position="820"/>
        <end position="894"/>
    </location>
</feature>
<dbReference type="InterPro" id="IPR001610">
    <property type="entry name" value="PAC"/>
</dbReference>
<dbReference type="SMART" id="SM00388">
    <property type="entry name" value="HisKA"/>
    <property type="match status" value="1"/>
</dbReference>
<evidence type="ECO:0000256" key="9">
    <source>
        <dbReference type="ARBA" id="ARBA00064003"/>
    </source>
</evidence>
<protein>
    <recommendedName>
        <fullName evidence="10">Sensory/regulatory protein RpfC</fullName>
        <ecNumber evidence="2">2.7.13.3</ecNumber>
    </recommendedName>
</protein>
<keyword evidence="13" id="KW-0812">Transmembrane</keyword>
<feature type="transmembrane region" description="Helical" evidence="13">
    <location>
        <begin position="130"/>
        <end position="149"/>
    </location>
</feature>
<dbReference type="Gene3D" id="3.30.450.20">
    <property type="entry name" value="PAS domain"/>
    <property type="match status" value="3"/>
</dbReference>
<dbReference type="Pfam" id="PF13426">
    <property type="entry name" value="PAS_9"/>
    <property type="match status" value="1"/>
</dbReference>
<keyword evidence="13" id="KW-1133">Transmembrane helix</keyword>
<feature type="domain" description="Histidine kinase" evidence="14">
    <location>
        <begin position="964"/>
        <end position="1186"/>
    </location>
</feature>
<dbReference type="Pfam" id="PF00989">
    <property type="entry name" value="PAS"/>
    <property type="match status" value="1"/>
</dbReference>
<evidence type="ECO:0000256" key="11">
    <source>
        <dbReference type="PROSITE-ProRule" id="PRU00169"/>
    </source>
</evidence>
<dbReference type="SMART" id="SM00065">
    <property type="entry name" value="GAF"/>
    <property type="match status" value="2"/>
</dbReference>
<comment type="subunit">
    <text evidence="9">At low DSF concentrations, interacts with RpfF.</text>
</comment>
<dbReference type="InterPro" id="IPR004358">
    <property type="entry name" value="Sig_transdc_His_kin-like_C"/>
</dbReference>
<evidence type="ECO:0000256" key="3">
    <source>
        <dbReference type="ARBA" id="ARBA00022553"/>
    </source>
</evidence>
<dbReference type="RefSeq" id="WP_129461068.1">
    <property type="nucleotide sequence ID" value="NZ_SBKN01000003.1"/>
</dbReference>
<keyword evidence="7" id="KW-0067">ATP-binding</keyword>
<dbReference type="InterPro" id="IPR035965">
    <property type="entry name" value="PAS-like_dom_sf"/>
</dbReference>
<dbReference type="Gene3D" id="3.40.50.2300">
    <property type="match status" value="1"/>
</dbReference>
<dbReference type="InterPro" id="IPR000014">
    <property type="entry name" value="PAS"/>
</dbReference>
<evidence type="ECO:0000259" key="15">
    <source>
        <dbReference type="PROSITE" id="PS50110"/>
    </source>
</evidence>
<dbReference type="CDD" id="cd16922">
    <property type="entry name" value="HATPase_EvgS-ArcB-TorS-like"/>
    <property type="match status" value="1"/>
</dbReference>
<dbReference type="Proteomes" id="UP000289857">
    <property type="component" value="Unassembled WGS sequence"/>
</dbReference>
<dbReference type="InterPro" id="IPR000700">
    <property type="entry name" value="PAS-assoc_C"/>
</dbReference>
<proteinExistence type="predicted"/>
<feature type="transmembrane region" description="Helical" evidence="13">
    <location>
        <begin position="32"/>
        <end position="52"/>
    </location>
</feature>
<dbReference type="EC" id="2.7.13.3" evidence="2"/>
<keyword evidence="6" id="KW-0418">Kinase</keyword>
<evidence type="ECO:0000256" key="8">
    <source>
        <dbReference type="ARBA" id="ARBA00023012"/>
    </source>
</evidence>
<evidence type="ECO:0000259" key="14">
    <source>
        <dbReference type="PROSITE" id="PS50109"/>
    </source>
</evidence>
<dbReference type="GO" id="GO:0000155">
    <property type="term" value="F:phosphorelay sensor kinase activity"/>
    <property type="evidence" value="ECO:0007669"/>
    <property type="project" value="InterPro"/>
</dbReference>
<dbReference type="PANTHER" id="PTHR45339">
    <property type="entry name" value="HYBRID SIGNAL TRANSDUCTION HISTIDINE KINASE J"/>
    <property type="match status" value="1"/>
</dbReference>
<dbReference type="PROSITE" id="PS50109">
    <property type="entry name" value="HIS_KIN"/>
    <property type="match status" value="1"/>
</dbReference>
<comment type="caution">
    <text evidence="18">The sequence shown here is derived from an EMBL/GenBank/DDBJ whole genome shotgun (WGS) entry which is preliminary data.</text>
</comment>
<keyword evidence="12" id="KW-0175">Coiled coil</keyword>
<keyword evidence="3 11" id="KW-0597">Phosphoprotein</keyword>
<dbReference type="Pfam" id="PF00512">
    <property type="entry name" value="HisKA"/>
    <property type="match status" value="1"/>
</dbReference>
<keyword evidence="13" id="KW-0472">Membrane</keyword>
<feature type="domain" description="PAC" evidence="17">
    <location>
        <begin position="411"/>
        <end position="466"/>
    </location>
</feature>
<dbReference type="InterPro" id="IPR003594">
    <property type="entry name" value="HATPase_dom"/>
</dbReference>
<feature type="domain" description="PAC" evidence="17">
    <location>
        <begin position="897"/>
        <end position="947"/>
    </location>
</feature>
<dbReference type="CDD" id="cd00082">
    <property type="entry name" value="HisKA"/>
    <property type="match status" value="1"/>
</dbReference>
<feature type="domain" description="PAS" evidence="16">
    <location>
        <begin position="340"/>
        <end position="406"/>
    </location>
</feature>
<dbReference type="FunFam" id="3.30.565.10:FF:000010">
    <property type="entry name" value="Sensor histidine kinase RcsC"/>
    <property type="match status" value="1"/>
</dbReference>
<feature type="transmembrane region" description="Helical" evidence="13">
    <location>
        <begin position="203"/>
        <end position="223"/>
    </location>
</feature>
<dbReference type="SMART" id="SM00091">
    <property type="entry name" value="PAS"/>
    <property type="match status" value="3"/>
</dbReference>
<organism evidence="18 19">
    <name type="scientific">Flavobacterium stagni</name>
    <dbReference type="NCBI Taxonomy" id="2506421"/>
    <lineage>
        <taxon>Bacteria</taxon>
        <taxon>Pseudomonadati</taxon>
        <taxon>Bacteroidota</taxon>
        <taxon>Flavobacteriia</taxon>
        <taxon>Flavobacteriales</taxon>
        <taxon>Flavobacteriaceae</taxon>
        <taxon>Flavobacterium</taxon>
    </lineage>
</organism>
<evidence type="ECO:0000256" key="6">
    <source>
        <dbReference type="ARBA" id="ARBA00022777"/>
    </source>
</evidence>
<accession>A0A4Q1K929</accession>
<dbReference type="EMBL" id="SBKN01000003">
    <property type="protein sequence ID" value="RXR22838.1"/>
    <property type="molecule type" value="Genomic_DNA"/>
</dbReference>
<keyword evidence="4" id="KW-0808">Transferase</keyword>
<dbReference type="FunFam" id="1.10.287.130:FF:000002">
    <property type="entry name" value="Two-component osmosensing histidine kinase"/>
    <property type="match status" value="1"/>
</dbReference>
<dbReference type="PROSITE" id="PS50113">
    <property type="entry name" value="PAC"/>
    <property type="match status" value="2"/>
</dbReference>
<comment type="catalytic activity">
    <reaction evidence="1">
        <text>ATP + protein L-histidine = ADP + protein N-phospho-L-histidine.</text>
        <dbReference type="EC" id="2.7.13.3"/>
    </reaction>
</comment>
<gene>
    <name evidence="18" type="ORF">EQG61_06290</name>
</gene>
<evidence type="ECO:0000259" key="17">
    <source>
        <dbReference type="PROSITE" id="PS50113"/>
    </source>
</evidence>
<dbReference type="InterPro" id="IPR036890">
    <property type="entry name" value="HATPase_C_sf"/>
</dbReference>
<dbReference type="SMART" id="SM00387">
    <property type="entry name" value="HATPase_c"/>
    <property type="match status" value="1"/>
</dbReference>
<dbReference type="SUPFAM" id="SSF47384">
    <property type="entry name" value="Homodimeric domain of signal transducing histidine kinase"/>
    <property type="match status" value="1"/>
</dbReference>
<feature type="modified residue" description="4-aspartylphosphate" evidence="11">
    <location>
        <position position="1267"/>
    </location>
</feature>
<dbReference type="PANTHER" id="PTHR45339:SF1">
    <property type="entry name" value="HYBRID SIGNAL TRANSDUCTION HISTIDINE KINASE J"/>
    <property type="match status" value="1"/>
</dbReference>
<evidence type="ECO:0000256" key="12">
    <source>
        <dbReference type="SAM" id="Coils"/>
    </source>
</evidence>
<evidence type="ECO:0000256" key="5">
    <source>
        <dbReference type="ARBA" id="ARBA00022741"/>
    </source>
</evidence>
<dbReference type="Pfam" id="PF08447">
    <property type="entry name" value="PAS_3"/>
    <property type="match status" value="1"/>
</dbReference>
<keyword evidence="8" id="KW-0902">Two-component regulatory system</keyword>
<evidence type="ECO:0000313" key="18">
    <source>
        <dbReference type="EMBL" id="RXR22838.1"/>
    </source>
</evidence>
<dbReference type="Gene3D" id="3.30.450.40">
    <property type="match status" value="2"/>
</dbReference>
<dbReference type="SMART" id="SM00086">
    <property type="entry name" value="PAC"/>
    <property type="match status" value="3"/>
</dbReference>
<dbReference type="PROSITE" id="PS50110">
    <property type="entry name" value="RESPONSE_REGULATORY"/>
    <property type="match status" value="1"/>
</dbReference>
<dbReference type="PRINTS" id="PR00344">
    <property type="entry name" value="BCTRLSENSOR"/>
</dbReference>
<dbReference type="Gene3D" id="1.10.287.130">
    <property type="match status" value="1"/>
</dbReference>
<dbReference type="InterPro" id="IPR011006">
    <property type="entry name" value="CheY-like_superfamily"/>
</dbReference>
<feature type="coiled-coil region" evidence="12">
    <location>
        <begin position="457"/>
        <end position="484"/>
    </location>
</feature>
<name>A0A4Q1K929_9FLAO</name>
<feature type="domain" description="PAS" evidence="16">
    <location>
        <begin position="246"/>
        <end position="274"/>
    </location>
</feature>
<dbReference type="Pfam" id="PF02518">
    <property type="entry name" value="HATPase_c"/>
    <property type="match status" value="1"/>
</dbReference>
<feature type="transmembrane region" description="Helical" evidence="13">
    <location>
        <begin position="179"/>
        <end position="197"/>
    </location>
</feature>
<dbReference type="Pfam" id="PF01590">
    <property type="entry name" value="GAF"/>
    <property type="match status" value="2"/>
</dbReference>
<dbReference type="NCBIfam" id="TIGR00229">
    <property type="entry name" value="sensory_box"/>
    <property type="match status" value="3"/>
</dbReference>
<keyword evidence="5" id="KW-0547">Nucleotide-binding</keyword>
<keyword evidence="19" id="KW-1185">Reference proteome</keyword>
<feature type="domain" description="Response regulatory" evidence="15">
    <location>
        <begin position="1216"/>
        <end position="1334"/>
    </location>
</feature>
<dbReference type="CDD" id="cd17546">
    <property type="entry name" value="REC_hyHK_CKI1_RcsC-like"/>
    <property type="match status" value="1"/>
</dbReference>
<evidence type="ECO:0000256" key="2">
    <source>
        <dbReference type="ARBA" id="ARBA00012438"/>
    </source>
</evidence>
<evidence type="ECO:0000313" key="19">
    <source>
        <dbReference type="Proteomes" id="UP000289857"/>
    </source>
</evidence>
<dbReference type="InterPro" id="IPR005467">
    <property type="entry name" value="His_kinase_dom"/>
</dbReference>
<dbReference type="CDD" id="cd00130">
    <property type="entry name" value="PAS"/>
    <property type="match status" value="3"/>
</dbReference>
<dbReference type="GO" id="GO:0005524">
    <property type="term" value="F:ATP binding"/>
    <property type="evidence" value="ECO:0007669"/>
    <property type="project" value="UniProtKB-KW"/>
</dbReference>
<dbReference type="InterPro" id="IPR003018">
    <property type="entry name" value="GAF"/>
</dbReference>
<dbReference type="Pfam" id="PF00072">
    <property type="entry name" value="Response_reg"/>
    <property type="match status" value="1"/>
</dbReference>
<dbReference type="GO" id="GO:0006355">
    <property type="term" value="P:regulation of DNA-templated transcription"/>
    <property type="evidence" value="ECO:0007669"/>
    <property type="project" value="InterPro"/>
</dbReference>
<evidence type="ECO:0000256" key="10">
    <source>
        <dbReference type="ARBA" id="ARBA00068150"/>
    </source>
</evidence>
<feature type="transmembrane region" description="Helical" evidence="13">
    <location>
        <begin position="72"/>
        <end position="95"/>
    </location>
</feature>
<dbReference type="SMART" id="SM00448">
    <property type="entry name" value="REC"/>
    <property type="match status" value="1"/>
</dbReference>
<feature type="transmembrane region" description="Helical" evidence="13">
    <location>
        <begin position="101"/>
        <end position="118"/>
    </location>
</feature>
<evidence type="ECO:0000256" key="4">
    <source>
        <dbReference type="ARBA" id="ARBA00022679"/>
    </source>
</evidence>
<dbReference type="SUPFAM" id="SSF52172">
    <property type="entry name" value="CheY-like"/>
    <property type="match status" value="1"/>
</dbReference>
<dbReference type="InterPro" id="IPR013767">
    <property type="entry name" value="PAS_fold"/>
</dbReference>
<dbReference type="InterPro" id="IPR003661">
    <property type="entry name" value="HisK_dim/P_dom"/>
</dbReference>
<evidence type="ECO:0000256" key="13">
    <source>
        <dbReference type="SAM" id="Phobius"/>
    </source>
</evidence>
<dbReference type="InterPro" id="IPR001789">
    <property type="entry name" value="Sig_transdc_resp-reg_receiver"/>
</dbReference>
<evidence type="ECO:0000256" key="7">
    <source>
        <dbReference type="ARBA" id="ARBA00022840"/>
    </source>
</evidence>
<dbReference type="InterPro" id="IPR013655">
    <property type="entry name" value="PAS_fold_3"/>
</dbReference>
<dbReference type="OrthoDB" id="9811889at2"/>
<evidence type="ECO:0000256" key="1">
    <source>
        <dbReference type="ARBA" id="ARBA00000085"/>
    </source>
</evidence>
<dbReference type="InterPro" id="IPR029016">
    <property type="entry name" value="GAF-like_dom_sf"/>
</dbReference>
<dbReference type="PROSITE" id="PS50112">
    <property type="entry name" value="PAS"/>
    <property type="match status" value="3"/>
</dbReference>
<dbReference type="InterPro" id="IPR036097">
    <property type="entry name" value="HisK_dim/P_sf"/>
</dbReference>
<dbReference type="SUPFAM" id="SSF55785">
    <property type="entry name" value="PYP-like sensor domain (PAS domain)"/>
    <property type="match status" value="3"/>
</dbReference>